<dbReference type="PANTHER" id="PTHR21716:SF53">
    <property type="entry name" value="PERMEASE PERM-RELATED"/>
    <property type="match status" value="1"/>
</dbReference>
<evidence type="ECO:0000256" key="1">
    <source>
        <dbReference type="ARBA" id="ARBA00004651"/>
    </source>
</evidence>
<evidence type="ECO:0000256" key="8">
    <source>
        <dbReference type="SAM" id="Phobius"/>
    </source>
</evidence>
<dbReference type="AlphaFoldDB" id="A0A0L0WEM2"/>
<dbReference type="PATRIC" id="fig|1503.3.peg.918"/>
<feature type="transmembrane region" description="Helical" evidence="8">
    <location>
        <begin position="77"/>
        <end position="95"/>
    </location>
</feature>
<dbReference type="STRING" id="1503.CLPU_1c00510"/>
<evidence type="ECO:0000256" key="7">
    <source>
        <dbReference type="ARBA" id="ARBA00023136"/>
    </source>
</evidence>
<comment type="subcellular location">
    <subcellularLocation>
        <location evidence="1">Cell membrane</location>
        <topology evidence="1">Multi-pass membrane protein</topology>
    </subcellularLocation>
</comment>
<dbReference type="Pfam" id="PF01594">
    <property type="entry name" value="AI-2E_transport"/>
    <property type="match status" value="1"/>
</dbReference>
<feature type="transmembrane region" description="Helical" evidence="8">
    <location>
        <begin position="6"/>
        <end position="28"/>
    </location>
</feature>
<comment type="similarity">
    <text evidence="2">Belongs to the autoinducer-2 exporter (AI-2E) (TC 2.A.86) family.</text>
</comment>
<accession>A0A0L0WEM2</accession>
<dbReference type="EMBL" id="LGSS01000001">
    <property type="protein sequence ID" value="KNF09886.1"/>
    <property type="molecule type" value="Genomic_DNA"/>
</dbReference>
<keyword evidence="10" id="KW-1185">Reference proteome</keyword>
<proteinExistence type="inferred from homology"/>
<feature type="transmembrane region" description="Helical" evidence="8">
    <location>
        <begin position="319"/>
        <end position="336"/>
    </location>
</feature>
<feature type="transmembrane region" description="Helical" evidence="8">
    <location>
        <begin position="293"/>
        <end position="312"/>
    </location>
</feature>
<dbReference type="GO" id="GO:0055085">
    <property type="term" value="P:transmembrane transport"/>
    <property type="evidence" value="ECO:0007669"/>
    <property type="project" value="TreeGrafter"/>
</dbReference>
<organism evidence="9 10">
    <name type="scientific">Gottschalkia purinilytica</name>
    <name type="common">Clostridium purinilyticum</name>
    <dbReference type="NCBI Taxonomy" id="1503"/>
    <lineage>
        <taxon>Bacteria</taxon>
        <taxon>Bacillati</taxon>
        <taxon>Bacillota</taxon>
        <taxon>Tissierellia</taxon>
        <taxon>Tissierellales</taxon>
        <taxon>Gottschalkiaceae</taxon>
        <taxon>Gottschalkia</taxon>
    </lineage>
</organism>
<feature type="transmembrane region" description="Helical" evidence="8">
    <location>
        <begin position="48"/>
        <end position="65"/>
    </location>
</feature>
<comment type="caution">
    <text evidence="9">The sequence shown here is derived from an EMBL/GenBank/DDBJ whole genome shotgun (WGS) entry which is preliminary data.</text>
</comment>
<feature type="transmembrane region" description="Helical" evidence="8">
    <location>
        <begin position="259"/>
        <end position="287"/>
    </location>
</feature>
<keyword evidence="3" id="KW-0813">Transport</keyword>
<dbReference type="InterPro" id="IPR002549">
    <property type="entry name" value="AI-2E-like"/>
</dbReference>
<keyword evidence="7 8" id="KW-0472">Membrane</keyword>
<name>A0A0L0WEM2_GOTPU</name>
<evidence type="ECO:0000256" key="3">
    <source>
        <dbReference type="ARBA" id="ARBA00022448"/>
    </source>
</evidence>
<reference evidence="10" key="1">
    <citation type="submission" date="2015-07" db="EMBL/GenBank/DDBJ databases">
        <title>Draft genome sequence of the purine-degrading Gottschalkia purinilyticum DSM 1384 (formerly Clostridium purinilyticum).</title>
        <authorList>
            <person name="Poehlein A."/>
            <person name="Schiel-Bengelsdorf B."/>
            <person name="Bengelsdorf F.R."/>
            <person name="Daniel R."/>
            <person name="Duerre P."/>
        </authorList>
    </citation>
    <scope>NUCLEOTIDE SEQUENCE [LARGE SCALE GENOMIC DNA]</scope>
    <source>
        <strain evidence="10">DSM 1384</strain>
    </source>
</reference>
<feature type="transmembrane region" description="Helical" evidence="8">
    <location>
        <begin position="107"/>
        <end position="125"/>
    </location>
</feature>
<evidence type="ECO:0000256" key="4">
    <source>
        <dbReference type="ARBA" id="ARBA00022475"/>
    </source>
</evidence>
<feature type="transmembrane region" description="Helical" evidence="8">
    <location>
        <begin position="197"/>
        <end position="218"/>
    </location>
</feature>
<evidence type="ECO:0000313" key="10">
    <source>
        <dbReference type="Proteomes" id="UP000037267"/>
    </source>
</evidence>
<protein>
    <submittedName>
        <fullName evidence="9">Putative permease</fullName>
    </submittedName>
</protein>
<evidence type="ECO:0000256" key="6">
    <source>
        <dbReference type="ARBA" id="ARBA00022989"/>
    </source>
</evidence>
<keyword evidence="5 8" id="KW-0812">Transmembrane</keyword>
<keyword evidence="4" id="KW-1003">Cell membrane</keyword>
<evidence type="ECO:0000256" key="5">
    <source>
        <dbReference type="ARBA" id="ARBA00022692"/>
    </source>
</evidence>
<keyword evidence="6 8" id="KW-1133">Transmembrane helix</keyword>
<dbReference type="Proteomes" id="UP000037267">
    <property type="component" value="Unassembled WGS sequence"/>
</dbReference>
<sequence length="395" mass="44951">MSYIFNISKFLQTIFITILLGLGIYYFINIGNRYVQADKRFIINKRNILTTLMIIIVLITIYAVLKSDGTIKELLLMIFYSIILAYLLNPIVNFLERRKIKRGLGTLIVYLVLVLILVLLTFSIVPKISSEFEKLIKLLPQYFNKIYDFSDHLYDKYYKHIENLPSEFKAFNDVISENLEKIQGMVLMSFKGIMGSIIKSFSKVLNFIIIPILTFYFLKDKDLFKKKACLAIPKKYRREVIRVSREIDMILSKFIRGQLIVATFVGIATTIMLLILGIDFAIIIGIIAGVFDIIPYVGPIIGVIPAIIFALLKSPIRALWVLIMFIVIQQLESNVLSPKIVGESVGLHPVVVLLSLLIGGSYFGILGMLLAVPVTAILRIFMNVIVDKMSKAQKY</sequence>
<dbReference type="RefSeq" id="WP_050353631.1">
    <property type="nucleotide sequence ID" value="NZ_LGSS01000001.1"/>
</dbReference>
<feature type="transmembrane region" description="Helical" evidence="8">
    <location>
        <begin position="356"/>
        <end position="381"/>
    </location>
</feature>
<evidence type="ECO:0000313" key="9">
    <source>
        <dbReference type="EMBL" id="KNF09886.1"/>
    </source>
</evidence>
<gene>
    <name evidence="9" type="ORF">CLPU_1c00510</name>
</gene>
<dbReference type="OrthoDB" id="9793390at2"/>
<dbReference type="PANTHER" id="PTHR21716">
    <property type="entry name" value="TRANSMEMBRANE PROTEIN"/>
    <property type="match status" value="1"/>
</dbReference>
<dbReference type="GO" id="GO:0005886">
    <property type="term" value="C:plasma membrane"/>
    <property type="evidence" value="ECO:0007669"/>
    <property type="project" value="UniProtKB-SubCell"/>
</dbReference>
<evidence type="ECO:0000256" key="2">
    <source>
        <dbReference type="ARBA" id="ARBA00009773"/>
    </source>
</evidence>